<comment type="caution">
    <text evidence="1">The sequence shown here is derived from an EMBL/GenBank/DDBJ whole genome shotgun (WGS) entry which is preliminary data.</text>
</comment>
<sequence length="166" mass="18062">MANFVTTTRTAANEDASTYIPSPISTLFERLLLALAEVIECNRDLADIDIWDIACSGWLKATELAEERLGALVHDLLNADVVRPADRPLRLAAFMLHLTMDAAGPKEVARFAAIARLKAEDFLLTDETATHRHVNAMTRSALALFEGFVALDLCGHDPCADLAASI</sequence>
<gene>
    <name evidence="1" type="ORF">DW2_06048</name>
</gene>
<dbReference type="EMBL" id="AQRC01000004">
    <property type="protein sequence ID" value="KFE35500.1"/>
    <property type="molecule type" value="Genomic_DNA"/>
</dbReference>
<name>A0A085TXQ3_9RHOB</name>
<dbReference type="RefSeq" id="WP_038144593.1">
    <property type="nucleotide sequence ID" value="NZ_AQRC01000004.1"/>
</dbReference>
<accession>A0A085TXQ3</accession>
<organism evidence="1 2">
    <name type="scientific">Thioclava atlantica</name>
    <dbReference type="NCBI Taxonomy" id="1317124"/>
    <lineage>
        <taxon>Bacteria</taxon>
        <taxon>Pseudomonadati</taxon>
        <taxon>Pseudomonadota</taxon>
        <taxon>Alphaproteobacteria</taxon>
        <taxon>Rhodobacterales</taxon>
        <taxon>Paracoccaceae</taxon>
        <taxon>Thioclava</taxon>
    </lineage>
</organism>
<dbReference type="eggNOG" id="ENOG5031CAW">
    <property type="taxonomic scope" value="Bacteria"/>
</dbReference>
<reference evidence="2" key="1">
    <citation type="submission" date="2013-04" db="EMBL/GenBank/DDBJ databases">
        <title>Thioclava sp. 13D2W-2 Genome Sequencing.</title>
        <authorList>
            <person name="Lai Q."/>
            <person name="Li G."/>
            <person name="Shao Z."/>
        </authorList>
    </citation>
    <scope>NUCLEOTIDE SEQUENCE [LARGE SCALE GENOMIC DNA]</scope>
    <source>
        <strain evidence="2">13D2W-2</strain>
    </source>
</reference>
<dbReference type="Proteomes" id="UP000028607">
    <property type="component" value="Unassembled WGS sequence"/>
</dbReference>
<proteinExistence type="predicted"/>
<dbReference type="OrthoDB" id="7865488at2"/>
<keyword evidence="2" id="KW-1185">Reference proteome</keyword>
<dbReference type="PATRIC" id="fig|1317124.6.peg.1231"/>
<protein>
    <submittedName>
        <fullName evidence="1">Uncharacterized protein</fullName>
    </submittedName>
</protein>
<evidence type="ECO:0000313" key="2">
    <source>
        <dbReference type="Proteomes" id="UP000028607"/>
    </source>
</evidence>
<dbReference type="AlphaFoldDB" id="A0A085TXQ3"/>
<evidence type="ECO:0000313" key="1">
    <source>
        <dbReference type="EMBL" id="KFE35500.1"/>
    </source>
</evidence>
<reference evidence="1 2" key="2">
    <citation type="journal article" date="2015" name="Antonie Van Leeuwenhoek">
        <title>Thioclava indica sp. nov., isolated from surface seawater of the Indian Ocean.</title>
        <authorList>
            <person name="Liu Y."/>
            <person name="Lai Q."/>
            <person name="Du J."/>
            <person name="Xu H."/>
            <person name="Jiang L."/>
            <person name="Shao Z."/>
        </authorList>
    </citation>
    <scope>NUCLEOTIDE SEQUENCE [LARGE SCALE GENOMIC DNA]</scope>
    <source>
        <strain evidence="1 2">13D2W-2</strain>
    </source>
</reference>